<sequence length="103" mass="11561">MRKTIILTALLSASFLVQAEEGQNKLFDCVAADTLAVNNACVEQRISQNIHYREMQQDIYQQSGNLGDNAMATMRFFPEQYLIEIVAHRDALETAALVAANRK</sequence>
<proteinExistence type="predicted"/>
<dbReference type="RefSeq" id="WP_206575524.1">
    <property type="nucleotide sequence ID" value="NZ_JAFKCV010000018.1"/>
</dbReference>
<accession>A0A939DT33</accession>
<keyword evidence="1" id="KW-0732">Signal</keyword>
<protein>
    <submittedName>
        <fullName evidence="2">Pyridine nucleotide transhydrogenase</fullName>
    </submittedName>
</protein>
<dbReference type="Proteomes" id="UP000664654">
    <property type="component" value="Unassembled WGS sequence"/>
</dbReference>
<evidence type="ECO:0000313" key="3">
    <source>
        <dbReference type="Proteomes" id="UP000664654"/>
    </source>
</evidence>
<reference evidence="2" key="1">
    <citation type="submission" date="2021-03" db="EMBL/GenBank/DDBJ databases">
        <title>novel species isolated from a fishpond in China.</title>
        <authorList>
            <person name="Lu H."/>
            <person name="Cai Z."/>
        </authorList>
    </citation>
    <scope>NUCLEOTIDE SEQUENCE</scope>
    <source>
        <strain evidence="2">JCM 30855</strain>
    </source>
</reference>
<comment type="caution">
    <text evidence="2">The sequence shown here is derived from an EMBL/GenBank/DDBJ whole genome shotgun (WGS) entry which is preliminary data.</text>
</comment>
<evidence type="ECO:0000313" key="2">
    <source>
        <dbReference type="EMBL" id="MBN7827411.1"/>
    </source>
</evidence>
<feature type="signal peptide" evidence="1">
    <location>
        <begin position="1"/>
        <end position="19"/>
    </location>
</feature>
<name>A0A939DT33_9ALTE</name>
<dbReference type="EMBL" id="JAFKCV010000018">
    <property type="protein sequence ID" value="MBN7827411.1"/>
    <property type="molecule type" value="Genomic_DNA"/>
</dbReference>
<organism evidence="2 3">
    <name type="scientific">Bowmanella dokdonensis</name>
    <dbReference type="NCBI Taxonomy" id="751969"/>
    <lineage>
        <taxon>Bacteria</taxon>
        <taxon>Pseudomonadati</taxon>
        <taxon>Pseudomonadota</taxon>
        <taxon>Gammaproteobacteria</taxon>
        <taxon>Alteromonadales</taxon>
        <taxon>Alteromonadaceae</taxon>
        <taxon>Bowmanella</taxon>
    </lineage>
</organism>
<dbReference type="AlphaFoldDB" id="A0A939DT33"/>
<keyword evidence="3" id="KW-1185">Reference proteome</keyword>
<feature type="chain" id="PRO_5037689700" evidence="1">
    <location>
        <begin position="20"/>
        <end position="103"/>
    </location>
</feature>
<evidence type="ECO:0000256" key="1">
    <source>
        <dbReference type="SAM" id="SignalP"/>
    </source>
</evidence>
<gene>
    <name evidence="2" type="ORF">J0A66_19435</name>
</gene>